<evidence type="ECO:0000259" key="3">
    <source>
        <dbReference type="PROSITE" id="PS50200"/>
    </source>
</evidence>
<evidence type="ECO:0000313" key="5">
    <source>
        <dbReference type="Proteomes" id="UP001620645"/>
    </source>
</evidence>
<feature type="domain" description="Ras-associating" evidence="3">
    <location>
        <begin position="322"/>
        <end position="409"/>
    </location>
</feature>
<dbReference type="PANTHER" id="PTHR11243">
    <property type="entry name" value="GROWTH FACTOR RECEPTOR-BOUND PROTEIN"/>
    <property type="match status" value="1"/>
</dbReference>
<dbReference type="SUPFAM" id="SSF50729">
    <property type="entry name" value="PH domain-like"/>
    <property type="match status" value="1"/>
</dbReference>
<feature type="compositionally biased region" description="Polar residues" evidence="1">
    <location>
        <begin position="695"/>
        <end position="704"/>
    </location>
</feature>
<dbReference type="InterPro" id="IPR039665">
    <property type="entry name" value="PH_APBB1IP"/>
</dbReference>
<evidence type="ECO:0000256" key="1">
    <source>
        <dbReference type="SAM" id="MobiDB-lite"/>
    </source>
</evidence>
<dbReference type="SUPFAM" id="SSF54236">
    <property type="entry name" value="Ubiquitin-like"/>
    <property type="match status" value="1"/>
</dbReference>
<dbReference type="InterPro" id="IPR039664">
    <property type="entry name" value="GRB/APBB1IP"/>
</dbReference>
<feature type="region of interest" description="Disordered" evidence="1">
    <location>
        <begin position="691"/>
        <end position="828"/>
    </location>
</feature>
<dbReference type="EMBL" id="JBICCN010000015">
    <property type="protein sequence ID" value="KAL3103118.1"/>
    <property type="molecule type" value="Genomic_DNA"/>
</dbReference>
<gene>
    <name evidence="4" type="ORF">niasHS_002304</name>
</gene>
<dbReference type="PROSITE" id="PS50200">
    <property type="entry name" value="RA"/>
    <property type="match status" value="1"/>
</dbReference>
<reference evidence="4 5" key="1">
    <citation type="submission" date="2024-10" db="EMBL/GenBank/DDBJ databases">
        <authorList>
            <person name="Kim D."/>
        </authorList>
    </citation>
    <scope>NUCLEOTIDE SEQUENCE [LARGE SCALE GENOMIC DNA]</scope>
    <source>
        <strain evidence="4">Taebaek</strain>
    </source>
</reference>
<evidence type="ECO:0000259" key="2">
    <source>
        <dbReference type="PROSITE" id="PS50003"/>
    </source>
</evidence>
<feature type="region of interest" description="Disordered" evidence="1">
    <location>
        <begin position="205"/>
        <end position="241"/>
    </location>
</feature>
<feature type="region of interest" description="Disordered" evidence="1">
    <location>
        <begin position="264"/>
        <end position="303"/>
    </location>
</feature>
<protein>
    <recommendedName>
        <fullName evidence="6">PH domain-containing protein</fullName>
    </recommendedName>
</protein>
<evidence type="ECO:0008006" key="6">
    <source>
        <dbReference type="Google" id="ProtNLM"/>
    </source>
</evidence>
<dbReference type="Pfam" id="PF00169">
    <property type="entry name" value="PH"/>
    <property type="match status" value="1"/>
</dbReference>
<feature type="compositionally biased region" description="Low complexity" evidence="1">
    <location>
        <begin position="43"/>
        <end position="70"/>
    </location>
</feature>
<dbReference type="Proteomes" id="UP001620645">
    <property type="component" value="Unassembled WGS sequence"/>
</dbReference>
<dbReference type="SMART" id="SM00314">
    <property type="entry name" value="RA"/>
    <property type="match status" value="1"/>
</dbReference>
<dbReference type="InterPro" id="IPR029071">
    <property type="entry name" value="Ubiquitin-like_domsf"/>
</dbReference>
<dbReference type="Gene3D" id="3.10.20.90">
    <property type="entry name" value="Phosphatidylinositol 3-kinase Catalytic Subunit, Chain A, domain 1"/>
    <property type="match status" value="1"/>
</dbReference>
<dbReference type="CDD" id="cd01259">
    <property type="entry name" value="PH_APBB1IP"/>
    <property type="match status" value="1"/>
</dbReference>
<dbReference type="PROSITE" id="PS50003">
    <property type="entry name" value="PH_DOMAIN"/>
    <property type="match status" value="1"/>
</dbReference>
<sequence>MSVVSSIVSQRPMAPPQSPDEAKAGEGRTAAAGETGGRIDARPSAAVSPSAPSAAAVPSSSSSPPSSTTFPPLPSSSNGVILRQRPPAIPPKPQLDVVRFSMAQAKDEVDLDTILSELLELETQLCGEAGDRLLLGLPSLPSGKSQQSVPSPNCHPVHKQQNLVLCSAPIEHLAKRVQFQSFDKTDSSASSSSSNSTAIRFPHGDATEFCASPDTDSAFGDSSSTESAHQPHIPGGRAVQSGQTIRNLDFLRVDSFRGSLATPSVQISPNGIDGSSQAPASNFGSAVPRPPSSAASYSSAQDEQKAQKIREALEKMKEAKMKKVFVKIFLEDGSQRGLLIDERWTVAETMRQLADKMNVQLTPEHAIVEEYPHLHIKRVYEDHENVVENLEDWTSESPNKLHFIRQPQKWALFRHPQHFLIADRNRNNEFPPVESIGEWDTEQKQRLLNAFLREDGGTRVPELEGWLMLKADGKKSWRRHFFVLRSSGLYYVPKSGKPRGPARDLNCLMSVFNNQVYMCTDWRKKYKAPTEFGFAIKHPRIQLKTSKYIKYICCDDEFTFRQWLTALRITKNGCPALYKDFRAAQSRGRPLVGPASPARAEVPQVSLQRLSALDSNFATVSSASPRHRPALHLGDFACSSFSTRASSSTPGGSSREGLISRIASPAPSMAFNVFDQDECNTIKRHPEGVGRVTEQRNQCQQSPSIGRPIGKMPTMSTATLLDTSATTSSNTAMESDSDEEQFPPPPPIDGTIGTTNESHPFRAMLPPPPLPSIVCPRNLAPPPPPKRSEETRLQMAEQNPFEMREAQSELMAELQQRQRMRTKESAEK</sequence>
<accession>A0ABD2KK06</accession>
<dbReference type="Pfam" id="PF21989">
    <property type="entry name" value="RA_2"/>
    <property type="match status" value="1"/>
</dbReference>
<dbReference type="InterPro" id="IPR011993">
    <property type="entry name" value="PH-like_dom_sf"/>
</dbReference>
<keyword evidence="5" id="KW-1185">Reference proteome</keyword>
<feature type="compositionally biased region" description="Polar residues" evidence="1">
    <location>
        <begin position="264"/>
        <end position="284"/>
    </location>
</feature>
<organism evidence="4 5">
    <name type="scientific">Heterodera schachtii</name>
    <name type="common">Sugarbeet cyst nematode worm</name>
    <name type="synonym">Tylenchus schachtii</name>
    <dbReference type="NCBI Taxonomy" id="97005"/>
    <lineage>
        <taxon>Eukaryota</taxon>
        <taxon>Metazoa</taxon>
        <taxon>Ecdysozoa</taxon>
        <taxon>Nematoda</taxon>
        <taxon>Chromadorea</taxon>
        <taxon>Rhabditida</taxon>
        <taxon>Tylenchina</taxon>
        <taxon>Tylenchomorpha</taxon>
        <taxon>Tylenchoidea</taxon>
        <taxon>Heteroderidae</taxon>
        <taxon>Heteroderinae</taxon>
        <taxon>Heterodera</taxon>
    </lineage>
</organism>
<feature type="region of interest" description="Disordered" evidence="1">
    <location>
        <begin position="1"/>
        <end position="93"/>
    </location>
</feature>
<dbReference type="AlphaFoldDB" id="A0ABD2KK06"/>
<name>A0ABD2KK06_HETSC</name>
<dbReference type="InterPro" id="IPR000159">
    <property type="entry name" value="RA_dom"/>
</dbReference>
<dbReference type="InterPro" id="IPR001849">
    <property type="entry name" value="PH_domain"/>
</dbReference>
<comment type="caution">
    <text evidence="4">The sequence shown here is derived from an EMBL/GenBank/DDBJ whole genome shotgun (WGS) entry which is preliminary data.</text>
</comment>
<feature type="compositionally biased region" description="Low complexity" evidence="1">
    <location>
        <begin position="714"/>
        <end position="733"/>
    </location>
</feature>
<dbReference type="PANTHER" id="PTHR11243:SF23">
    <property type="entry name" value="LD06925P"/>
    <property type="match status" value="1"/>
</dbReference>
<dbReference type="SMART" id="SM00233">
    <property type="entry name" value="PH"/>
    <property type="match status" value="1"/>
</dbReference>
<dbReference type="Gene3D" id="2.30.29.30">
    <property type="entry name" value="Pleckstrin-homology domain (PH domain)/Phosphotyrosine-binding domain (PTB)"/>
    <property type="match status" value="1"/>
</dbReference>
<evidence type="ECO:0000313" key="4">
    <source>
        <dbReference type="EMBL" id="KAL3103118.1"/>
    </source>
</evidence>
<feature type="domain" description="PH" evidence="2">
    <location>
        <begin position="460"/>
        <end position="572"/>
    </location>
</feature>
<proteinExistence type="predicted"/>